<accession>A0A8S9MH39</accession>
<feature type="compositionally biased region" description="Polar residues" evidence="1">
    <location>
        <begin position="209"/>
        <end position="220"/>
    </location>
</feature>
<dbReference type="AlphaFoldDB" id="A0A8S9MH39"/>
<organism evidence="3 4">
    <name type="scientific">Brassica cretica</name>
    <name type="common">Mustard</name>
    <dbReference type="NCBI Taxonomy" id="69181"/>
    <lineage>
        <taxon>Eukaryota</taxon>
        <taxon>Viridiplantae</taxon>
        <taxon>Streptophyta</taxon>
        <taxon>Embryophyta</taxon>
        <taxon>Tracheophyta</taxon>
        <taxon>Spermatophyta</taxon>
        <taxon>Magnoliopsida</taxon>
        <taxon>eudicotyledons</taxon>
        <taxon>Gunneridae</taxon>
        <taxon>Pentapetalae</taxon>
        <taxon>rosids</taxon>
        <taxon>malvids</taxon>
        <taxon>Brassicales</taxon>
        <taxon>Brassicaceae</taxon>
        <taxon>Brassiceae</taxon>
        <taxon>Brassica</taxon>
    </lineage>
</organism>
<protein>
    <submittedName>
        <fullName evidence="3">Uncharacterized protein</fullName>
    </submittedName>
</protein>
<dbReference type="EMBL" id="QGKW02000007">
    <property type="protein sequence ID" value="KAF2616596.1"/>
    <property type="molecule type" value="Genomic_DNA"/>
</dbReference>
<feature type="region of interest" description="Disordered" evidence="1">
    <location>
        <begin position="178"/>
        <end position="230"/>
    </location>
</feature>
<sequence length="396" mass="44489">MTSTSINGTVHLGTVHLGTVHLGTVHLDTFHPAKTDITCEKAEKVEVLILKVDENDMLRDEEDDEQHGYGEPSTAKEADISHSTSASIDITTSPSINTSTSTSIDTISCCRSTPLEIHDRSSYFRDSADSTQKSTDVSSCDLIPNVDKKITMEDFLELEDEAQPENLDQNLEKKLDDVQHTSEKDLETSPKVSIDQHQPDEINRHHPASSITTHQIASSDTHPRSSIDTHPARFHKRVKRIHDHVKIVVPCAVSEVEWPIPPYRSMQLGSYSGLFDDHQHTTSSQRGLRFTSKVDKGPTESVSNDNNKPTLIDTTFSSSIDSHRVSEQIEFKVYQNLLYGGTTTRLDKFGGKMRKNWKKRKRTKGSPQISLIPHFSDGVRKCRVRNRCFSQPFAML</sequence>
<dbReference type="Proteomes" id="UP000712281">
    <property type="component" value="Unassembled WGS sequence"/>
</dbReference>
<dbReference type="EMBL" id="QGKY02000190">
    <property type="protein sequence ID" value="KAF2587891.1"/>
    <property type="molecule type" value="Genomic_DNA"/>
</dbReference>
<feature type="compositionally biased region" description="Basic and acidic residues" evidence="1">
    <location>
        <begin position="221"/>
        <end position="230"/>
    </location>
</feature>
<name>A0A8S9MH39_BRACR</name>
<feature type="compositionally biased region" description="Low complexity" evidence="1">
    <location>
        <begin position="87"/>
        <end position="103"/>
    </location>
</feature>
<evidence type="ECO:0000313" key="4">
    <source>
        <dbReference type="Proteomes" id="UP000712281"/>
    </source>
</evidence>
<comment type="caution">
    <text evidence="3">The sequence shown here is derived from an EMBL/GenBank/DDBJ whole genome shotgun (WGS) entry which is preliminary data.</text>
</comment>
<feature type="region of interest" description="Disordered" evidence="1">
    <location>
        <begin position="56"/>
        <end position="103"/>
    </location>
</feature>
<evidence type="ECO:0000313" key="3">
    <source>
        <dbReference type="EMBL" id="KAF2616596.1"/>
    </source>
</evidence>
<evidence type="ECO:0000313" key="2">
    <source>
        <dbReference type="EMBL" id="KAF2587891.1"/>
    </source>
</evidence>
<proteinExistence type="predicted"/>
<evidence type="ECO:0000256" key="1">
    <source>
        <dbReference type="SAM" id="MobiDB-lite"/>
    </source>
</evidence>
<feature type="compositionally biased region" description="Basic and acidic residues" evidence="1">
    <location>
        <begin position="178"/>
        <end position="188"/>
    </location>
</feature>
<reference evidence="3" key="1">
    <citation type="submission" date="2019-12" db="EMBL/GenBank/DDBJ databases">
        <title>Genome sequencing and annotation of Brassica cretica.</title>
        <authorList>
            <person name="Studholme D.J."/>
            <person name="Sarris P.F."/>
        </authorList>
    </citation>
    <scope>NUCLEOTIDE SEQUENCE</scope>
    <source>
        <strain evidence="3">PFS-001/15</strain>
        <strain evidence="2">PFS-102/07</strain>
        <tissue evidence="3">Leaf</tissue>
    </source>
</reference>
<gene>
    <name evidence="3" type="ORF">F2Q68_00039992</name>
    <name evidence="2" type="ORF">F2Q70_00039284</name>
</gene>